<accession>A0ABV6P1M1</accession>
<sequence>MSRRVVLTAAGVLVVVVAAVAVYLGTRGPRGAATPAAAVSAYTSGLAADDRHQLEQVADPDHDSRAEISARLSRFGGGKLQVTRTAFADTESDHTKSVQITGTVSGSDYVETLWLYRHDDRWFVALGPNKNAHPKGT</sequence>
<dbReference type="EMBL" id="JBHLUE010000019">
    <property type="protein sequence ID" value="MFC0566927.1"/>
    <property type="molecule type" value="Genomic_DNA"/>
</dbReference>
<evidence type="ECO:0000313" key="1">
    <source>
        <dbReference type="EMBL" id="MFC0566927.1"/>
    </source>
</evidence>
<organism evidence="1 2">
    <name type="scientific">Plantactinospora siamensis</name>
    <dbReference type="NCBI Taxonomy" id="555372"/>
    <lineage>
        <taxon>Bacteria</taxon>
        <taxon>Bacillati</taxon>
        <taxon>Actinomycetota</taxon>
        <taxon>Actinomycetes</taxon>
        <taxon>Micromonosporales</taxon>
        <taxon>Micromonosporaceae</taxon>
        <taxon>Plantactinospora</taxon>
    </lineage>
</organism>
<protein>
    <recommendedName>
        <fullName evidence="3">DUF4878 domain-containing protein</fullName>
    </recommendedName>
</protein>
<dbReference type="RefSeq" id="WP_377342023.1">
    <property type="nucleotide sequence ID" value="NZ_JBHLUE010000019.1"/>
</dbReference>
<proteinExistence type="predicted"/>
<evidence type="ECO:0008006" key="3">
    <source>
        <dbReference type="Google" id="ProtNLM"/>
    </source>
</evidence>
<reference evidence="1 2" key="1">
    <citation type="submission" date="2024-09" db="EMBL/GenBank/DDBJ databases">
        <authorList>
            <person name="Sun Q."/>
            <person name="Mori K."/>
        </authorList>
    </citation>
    <scope>NUCLEOTIDE SEQUENCE [LARGE SCALE GENOMIC DNA]</scope>
    <source>
        <strain evidence="1 2">TBRC 2205</strain>
    </source>
</reference>
<dbReference type="Proteomes" id="UP001589894">
    <property type="component" value="Unassembled WGS sequence"/>
</dbReference>
<evidence type="ECO:0000313" key="2">
    <source>
        <dbReference type="Proteomes" id="UP001589894"/>
    </source>
</evidence>
<keyword evidence="2" id="KW-1185">Reference proteome</keyword>
<gene>
    <name evidence="1" type="ORF">ACFFHU_22650</name>
</gene>
<comment type="caution">
    <text evidence="1">The sequence shown here is derived from an EMBL/GenBank/DDBJ whole genome shotgun (WGS) entry which is preliminary data.</text>
</comment>
<name>A0ABV6P1M1_9ACTN</name>